<keyword evidence="3" id="KW-1185">Reference proteome</keyword>
<dbReference type="EMBL" id="JBHTEK010000001">
    <property type="protein sequence ID" value="MFC7668552.1"/>
    <property type="molecule type" value="Genomic_DNA"/>
</dbReference>
<sequence length="86" mass="9111">MASPKTPQSKPRRSPATDATADVIGGKPDAGAVSALDFVRTNNDLTRKKGGSRGSVDTQDPGYVNDQLNRVLYALDAFKKATCRCA</sequence>
<evidence type="ECO:0000313" key="3">
    <source>
        <dbReference type="Proteomes" id="UP001596513"/>
    </source>
</evidence>
<evidence type="ECO:0000256" key="1">
    <source>
        <dbReference type="SAM" id="MobiDB-lite"/>
    </source>
</evidence>
<dbReference type="RefSeq" id="WP_380203953.1">
    <property type="nucleotide sequence ID" value="NZ_JBHTEK010000001.1"/>
</dbReference>
<dbReference type="Proteomes" id="UP001596513">
    <property type="component" value="Unassembled WGS sequence"/>
</dbReference>
<name>A0ABW2U551_9BACT</name>
<feature type="region of interest" description="Disordered" evidence="1">
    <location>
        <begin position="1"/>
        <end position="26"/>
    </location>
</feature>
<accession>A0ABW2U551</accession>
<proteinExistence type="predicted"/>
<organism evidence="2 3">
    <name type="scientific">Hymenobacter humi</name>
    <dbReference type="NCBI Taxonomy" id="1411620"/>
    <lineage>
        <taxon>Bacteria</taxon>
        <taxon>Pseudomonadati</taxon>
        <taxon>Bacteroidota</taxon>
        <taxon>Cytophagia</taxon>
        <taxon>Cytophagales</taxon>
        <taxon>Hymenobacteraceae</taxon>
        <taxon>Hymenobacter</taxon>
    </lineage>
</organism>
<comment type="caution">
    <text evidence="2">The sequence shown here is derived from an EMBL/GenBank/DDBJ whole genome shotgun (WGS) entry which is preliminary data.</text>
</comment>
<gene>
    <name evidence="2" type="ORF">ACFQT0_15155</name>
</gene>
<reference evidence="3" key="1">
    <citation type="journal article" date="2019" name="Int. J. Syst. Evol. Microbiol.">
        <title>The Global Catalogue of Microorganisms (GCM) 10K type strain sequencing project: providing services to taxonomists for standard genome sequencing and annotation.</title>
        <authorList>
            <consortium name="The Broad Institute Genomics Platform"/>
            <consortium name="The Broad Institute Genome Sequencing Center for Infectious Disease"/>
            <person name="Wu L."/>
            <person name="Ma J."/>
        </authorList>
    </citation>
    <scope>NUCLEOTIDE SEQUENCE [LARGE SCALE GENOMIC DNA]</scope>
    <source>
        <strain evidence="3">JCM 19635</strain>
    </source>
</reference>
<evidence type="ECO:0000313" key="2">
    <source>
        <dbReference type="EMBL" id="MFC7668552.1"/>
    </source>
</evidence>
<protein>
    <submittedName>
        <fullName evidence="2">Uncharacterized protein</fullName>
    </submittedName>
</protein>